<reference evidence="3" key="1">
    <citation type="journal article" date="2022" name="Int. J. Syst. Evol. Microbiol.">
        <title>Prevotella lacticifex sp. nov., isolated from the rumen of cows.</title>
        <authorList>
            <person name="Shinkai T."/>
            <person name="Ikeyama N."/>
            <person name="Kumagai M."/>
            <person name="Ohmori H."/>
            <person name="Sakamoto M."/>
            <person name="Ohkuma M."/>
            <person name="Mitsumori M."/>
        </authorList>
    </citation>
    <scope>NUCLEOTIDE SEQUENCE</scope>
    <source>
        <strain evidence="3">R5076</strain>
    </source>
</reference>
<feature type="transmembrane region" description="Helical" evidence="2">
    <location>
        <begin position="6"/>
        <end position="28"/>
    </location>
</feature>
<feature type="compositionally biased region" description="Basic and acidic residues" evidence="1">
    <location>
        <begin position="136"/>
        <end position="160"/>
    </location>
</feature>
<gene>
    <name evidence="3" type="ORF">PRLR5076_02060</name>
</gene>
<evidence type="ECO:0000313" key="4">
    <source>
        <dbReference type="Proteomes" id="UP000825483"/>
    </source>
</evidence>
<feature type="compositionally biased region" description="Basic and acidic residues" evidence="1">
    <location>
        <begin position="185"/>
        <end position="201"/>
    </location>
</feature>
<evidence type="ECO:0000256" key="1">
    <source>
        <dbReference type="SAM" id="MobiDB-lite"/>
    </source>
</evidence>
<feature type="region of interest" description="Disordered" evidence="1">
    <location>
        <begin position="330"/>
        <end position="356"/>
    </location>
</feature>
<dbReference type="RefSeq" id="WP_223927706.1">
    <property type="nucleotide sequence ID" value="NZ_BPTU01000003.1"/>
</dbReference>
<keyword evidence="2" id="KW-0472">Membrane</keyword>
<feature type="region of interest" description="Disordered" evidence="1">
    <location>
        <begin position="53"/>
        <end position="271"/>
    </location>
</feature>
<dbReference type="EMBL" id="BPUB01000001">
    <property type="protein sequence ID" value="GJG57355.1"/>
    <property type="molecule type" value="Genomic_DNA"/>
</dbReference>
<feature type="compositionally biased region" description="Polar residues" evidence="1">
    <location>
        <begin position="62"/>
        <end position="73"/>
    </location>
</feature>
<feature type="compositionally biased region" description="Low complexity" evidence="1">
    <location>
        <begin position="102"/>
        <end position="111"/>
    </location>
</feature>
<keyword evidence="4" id="KW-1185">Reference proteome</keyword>
<proteinExistence type="predicted"/>
<keyword evidence="2" id="KW-1133">Transmembrane helix</keyword>
<dbReference type="Proteomes" id="UP000825483">
    <property type="component" value="Unassembled WGS sequence"/>
</dbReference>
<name>A0A9R1C7B9_9BACT</name>
<accession>A0A9R1C7B9</accession>
<evidence type="ECO:0000256" key="2">
    <source>
        <dbReference type="SAM" id="Phobius"/>
    </source>
</evidence>
<sequence length="356" mass="39483">MAFTSIVIVIVVLYVLGYAGMIVFDLFIKKDPVEFMPKPKDVDIDISDEAGQFKPIAVGKTEPQQSTAQNSAAHKSDDEVATAHPIHDEESGETSEEEKKAIASAEQSAAQVPPPLSATSFDVDSDKPKVNPSDDIGPRPTDEETQKRINELVKLRRGEILSEEMSALSKERENMESNEENAEDSISKEEGKDAPEVKDTSTEDVESFAPEVRIVGPEHTVSPKVSDAVSEEAFKEKIPSESNSEEGTSPKPTHAKKPRPPKPPKQPEFHSDAYFDILKVQIDDSKQQTKLQGAQTAEQVSKEAKQVSLDEAQMTLRQINNLWEKKESEYVPDEDELQAIEKSERSNREAPPEFNI</sequence>
<feature type="compositionally biased region" description="Basic residues" evidence="1">
    <location>
        <begin position="253"/>
        <end position="262"/>
    </location>
</feature>
<protein>
    <submittedName>
        <fullName evidence="3">Uncharacterized protein</fullName>
    </submittedName>
</protein>
<evidence type="ECO:0000313" key="3">
    <source>
        <dbReference type="EMBL" id="GJG57355.1"/>
    </source>
</evidence>
<feature type="compositionally biased region" description="Basic and acidic residues" evidence="1">
    <location>
        <begin position="339"/>
        <end position="356"/>
    </location>
</feature>
<dbReference type="GeneID" id="72468262"/>
<keyword evidence="2" id="KW-0812">Transmembrane</keyword>
<dbReference type="AlphaFoldDB" id="A0A9R1C7B9"/>
<organism evidence="3 4">
    <name type="scientific">Prevotella lacticifex</name>
    <dbReference type="NCBI Taxonomy" id="2854755"/>
    <lineage>
        <taxon>Bacteria</taxon>
        <taxon>Pseudomonadati</taxon>
        <taxon>Bacteroidota</taxon>
        <taxon>Bacteroidia</taxon>
        <taxon>Bacteroidales</taxon>
        <taxon>Prevotellaceae</taxon>
        <taxon>Prevotella</taxon>
    </lineage>
</organism>
<comment type="caution">
    <text evidence="3">The sequence shown here is derived from an EMBL/GenBank/DDBJ whole genome shotgun (WGS) entry which is preliminary data.</text>
</comment>